<keyword evidence="6 9" id="KW-0067">ATP-binding</keyword>
<dbReference type="AlphaFoldDB" id="A0A212JLN8"/>
<dbReference type="InterPro" id="IPR005835">
    <property type="entry name" value="NTP_transferase_dom"/>
</dbReference>
<comment type="catalytic activity">
    <reaction evidence="9">
        <text>alpha-D-glucose 1-phosphate + ATP + H(+) = ADP-alpha-D-glucose + diphosphate</text>
        <dbReference type="Rhea" id="RHEA:12120"/>
        <dbReference type="ChEBI" id="CHEBI:15378"/>
        <dbReference type="ChEBI" id="CHEBI:30616"/>
        <dbReference type="ChEBI" id="CHEBI:33019"/>
        <dbReference type="ChEBI" id="CHEBI:57498"/>
        <dbReference type="ChEBI" id="CHEBI:58601"/>
        <dbReference type="EC" id="2.7.7.27"/>
    </reaction>
</comment>
<dbReference type="GO" id="GO:0008878">
    <property type="term" value="F:glucose-1-phosphate adenylyltransferase activity"/>
    <property type="evidence" value="ECO:0007669"/>
    <property type="project" value="UniProtKB-UniRule"/>
</dbReference>
<dbReference type="InterPro" id="IPR029044">
    <property type="entry name" value="Nucleotide-diphossugar_trans"/>
</dbReference>
<proteinExistence type="inferred from homology"/>
<evidence type="ECO:0000256" key="6">
    <source>
        <dbReference type="ARBA" id="ARBA00022840"/>
    </source>
</evidence>
<dbReference type="InterPro" id="IPR011831">
    <property type="entry name" value="ADP-Glc_PPase"/>
</dbReference>
<dbReference type="NCBIfam" id="TIGR02091">
    <property type="entry name" value="glgC"/>
    <property type="match status" value="1"/>
</dbReference>
<dbReference type="SUPFAM" id="SSF51161">
    <property type="entry name" value="Trimeric LpxA-like enzymes"/>
    <property type="match status" value="1"/>
</dbReference>
<dbReference type="CDD" id="cd04651">
    <property type="entry name" value="LbH_G1P_AT_C"/>
    <property type="match status" value="1"/>
</dbReference>
<dbReference type="InterPro" id="IPR056818">
    <property type="entry name" value="GlmU/GlgC-like_hexapep"/>
</dbReference>
<dbReference type="PANTHER" id="PTHR43523:SF2">
    <property type="entry name" value="GLUCOSE-1-PHOSPHATE ADENYLYLTRANSFERASE"/>
    <property type="match status" value="1"/>
</dbReference>
<comment type="subunit">
    <text evidence="9">Homotetramer.</text>
</comment>
<dbReference type="GO" id="GO:0005978">
    <property type="term" value="P:glycogen biosynthetic process"/>
    <property type="evidence" value="ECO:0007669"/>
    <property type="project" value="UniProtKB-UniRule"/>
</dbReference>
<feature type="binding site" evidence="9">
    <location>
        <position position="174"/>
    </location>
    <ligand>
        <name>alpha-D-glucose 1-phosphate</name>
        <dbReference type="ChEBI" id="CHEBI:58601"/>
    </ligand>
</feature>
<dbReference type="Gene3D" id="3.90.550.10">
    <property type="entry name" value="Spore Coat Polysaccharide Biosynthesis Protein SpsA, Chain A"/>
    <property type="match status" value="1"/>
</dbReference>
<feature type="binding site" evidence="9">
    <location>
        <position position="207"/>
    </location>
    <ligand>
        <name>alpha-D-glucose 1-phosphate</name>
        <dbReference type="ChEBI" id="CHEBI:58601"/>
    </ligand>
</feature>
<dbReference type="InterPro" id="IPR005836">
    <property type="entry name" value="ADP_Glu_pyroP_CS"/>
</dbReference>
<comment type="pathway">
    <text evidence="9">Glycan biosynthesis; glycogen biosynthesis.</text>
</comment>
<feature type="binding site" evidence="9">
    <location>
        <begin position="189"/>
        <end position="190"/>
    </location>
    <ligand>
        <name>alpha-D-glucose 1-phosphate</name>
        <dbReference type="ChEBI" id="CHEBI:58601"/>
    </ligand>
</feature>
<dbReference type="HAMAP" id="MF_00624">
    <property type="entry name" value="GlgC"/>
    <property type="match status" value="1"/>
</dbReference>
<evidence type="ECO:0000256" key="9">
    <source>
        <dbReference type="HAMAP-Rule" id="MF_00624"/>
    </source>
</evidence>
<keyword evidence="7 9" id="KW-0320">Glycogen biosynthesis</keyword>
<sequence length="421" mass="46786">MDTSQRDLNTSLKNTLALVLAGGRGSRLMDLTDSLAKPAIHFAGKFRIIDFPLTNCIHSGIRKVAVPTQYRSHHLIQHVQRGWNFLKAELQEFIEIWPAQQQTADESWYRGTADAVYQNMDLLKAIDPTYILVLAGDHVYKQDYSKMLAQHIERRAEATVACVEVPIGLASSFGVVKVDENEQIVEFMEKPANPAPVPGRPDTAFASMGIYIFNADFLFQQLIRDAGTQGSSRDFGKDMLPSLVGRSRLFAHRFADSCVRSGPQVEPYWRDVGTVDAYWEANIDLTSVTPALDLYDPDWPIWTTQEQRPPAKFVFDDDDRRGVALDSVVGAGCIVSGGTVRGSLISNNVRVNSHSLVEDSVILPNCDIGRHAVIRKAIIAEGTHIPQGMEIGVDAELDAKRFYRSEGGVVLVTRQMIEDLD</sequence>
<keyword evidence="5 9" id="KW-0547">Nucleotide-binding</keyword>
<name>A0A212JLN8_9PROT</name>
<dbReference type="PROSITE" id="PS00809">
    <property type="entry name" value="ADP_GLC_PYROPHOSPH_2"/>
    <property type="match status" value="1"/>
</dbReference>
<evidence type="ECO:0000256" key="4">
    <source>
        <dbReference type="ARBA" id="ARBA00022695"/>
    </source>
</evidence>
<dbReference type="SUPFAM" id="SSF53448">
    <property type="entry name" value="Nucleotide-diphospho-sugar transferases"/>
    <property type="match status" value="1"/>
</dbReference>
<evidence type="ECO:0000256" key="1">
    <source>
        <dbReference type="ARBA" id="ARBA00010443"/>
    </source>
</evidence>
<dbReference type="EC" id="2.7.7.27" evidence="9"/>
<feature type="site" description="Could play a key role in the communication between the regulatory and the substrate sites" evidence="9">
    <location>
        <position position="108"/>
    </location>
</feature>
<dbReference type="Pfam" id="PF00483">
    <property type="entry name" value="NTP_transferase"/>
    <property type="match status" value="1"/>
</dbReference>
<dbReference type="Pfam" id="PF24894">
    <property type="entry name" value="Hexapep_GlmU"/>
    <property type="match status" value="1"/>
</dbReference>
<dbReference type="EMBL" id="FLUO01000001">
    <property type="protein sequence ID" value="SBW00346.1"/>
    <property type="molecule type" value="Genomic_DNA"/>
</dbReference>
<dbReference type="UniPathway" id="UPA00164"/>
<comment type="similarity">
    <text evidence="1 9">Belongs to the bacterial/plant glucose-1-phosphate adenylyltransferase family.</text>
</comment>
<dbReference type="NCBIfam" id="NF002023">
    <property type="entry name" value="PRK00844.1"/>
    <property type="match status" value="1"/>
</dbReference>
<feature type="domain" description="Nucleotidyl transferase" evidence="10">
    <location>
        <begin position="17"/>
        <end position="286"/>
    </location>
</feature>
<keyword evidence="2 9" id="KW-0321">Glycogen metabolism</keyword>
<evidence type="ECO:0000313" key="12">
    <source>
        <dbReference type="EMBL" id="SBW00346.1"/>
    </source>
</evidence>
<dbReference type="CDD" id="cd02508">
    <property type="entry name" value="ADP_Glucose_PP"/>
    <property type="match status" value="1"/>
</dbReference>
<accession>A0A212JLN8</accession>
<protein>
    <recommendedName>
        <fullName evidence="9">Glucose-1-phosphate adenylyltransferase</fullName>
        <ecNumber evidence="9">2.7.7.27</ecNumber>
    </recommendedName>
    <alternativeName>
        <fullName evidence="9">ADP-glucose pyrophosphorylase</fullName>
        <shortName evidence="9">ADPGlc PPase</shortName>
    </alternativeName>
    <alternativeName>
        <fullName evidence="9">ADP-glucose synthase</fullName>
    </alternativeName>
</protein>
<comment type="function">
    <text evidence="9">Involved in the biosynthesis of ADP-glucose, a building block required for the elongation reactions to produce glycogen. Catalyzes the reaction between ATP and alpha-D-glucose 1-phosphate (G1P) to produce pyrophosphate and ADP-Glc.</text>
</comment>
<evidence type="ECO:0000256" key="5">
    <source>
        <dbReference type="ARBA" id="ARBA00022741"/>
    </source>
</evidence>
<reference evidence="12" key="1">
    <citation type="submission" date="2016-04" db="EMBL/GenBank/DDBJ databases">
        <authorList>
            <person name="Evans L.H."/>
            <person name="Alamgir A."/>
            <person name="Owens N."/>
            <person name="Weber N.D."/>
            <person name="Virtaneva K."/>
            <person name="Barbian K."/>
            <person name="Babar A."/>
            <person name="Rosenke K."/>
        </authorList>
    </citation>
    <scope>NUCLEOTIDE SEQUENCE</scope>
    <source>
        <strain evidence="12">86</strain>
    </source>
</reference>
<evidence type="ECO:0000256" key="2">
    <source>
        <dbReference type="ARBA" id="ARBA00022600"/>
    </source>
</evidence>
<dbReference type="InterPro" id="IPR023049">
    <property type="entry name" value="GlgC_bac"/>
</dbReference>
<keyword evidence="4 9" id="KW-0548">Nucleotidyltransferase</keyword>
<dbReference type="Gene3D" id="2.160.10.10">
    <property type="entry name" value="Hexapeptide repeat proteins"/>
    <property type="match status" value="1"/>
</dbReference>
<dbReference type="PROSITE" id="PS00810">
    <property type="entry name" value="ADP_GLC_PYROPHOSPH_3"/>
    <property type="match status" value="1"/>
</dbReference>
<keyword evidence="3 9" id="KW-0808">Transferase</keyword>
<organism evidence="12">
    <name type="scientific">uncultured Alphaproteobacteria bacterium</name>
    <dbReference type="NCBI Taxonomy" id="91750"/>
    <lineage>
        <taxon>Bacteria</taxon>
        <taxon>Pseudomonadati</taxon>
        <taxon>Pseudomonadota</taxon>
        <taxon>Alphaproteobacteria</taxon>
        <taxon>environmental samples</taxon>
    </lineage>
</organism>
<evidence type="ECO:0000256" key="3">
    <source>
        <dbReference type="ARBA" id="ARBA00022679"/>
    </source>
</evidence>
<evidence type="ECO:0000259" key="10">
    <source>
        <dbReference type="Pfam" id="PF00483"/>
    </source>
</evidence>
<dbReference type="PANTHER" id="PTHR43523">
    <property type="entry name" value="GLUCOSE-1-PHOSPHATE ADENYLYLTRANSFERASE-RELATED"/>
    <property type="match status" value="1"/>
</dbReference>
<dbReference type="InterPro" id="IPR011004">
    <property type="entry name" value="Trimer_LpxA-like_sf"/>
</dbReference>
<evidence type="ECO:0000256" key="8">
    <source>
        <dbReference type="ARBA" id="ARBA00023277"/>
    </source>
</evidence>
<gene>
    <name evidence="9 12" type="primary">glgC</name>
    <name evidence="12" type="ORF">KL86APRO_11286</name>
</gene>
<dbReference type="NCBIfam" id="NF001947">
    <property type="entry name" value="PRK00725.1"/>
    <property type="match status" value="1"/>
</dbReference>
<dbReference type="GO" id="GO:0005524">
    <property type="term" value="F:ATP binding"/>
    <property type="evidence" value="ECO:0007669"/>
    <property type="project" value="UniProtKB-KW"/>
</dbReference>
<keyword evidence="8 9" id="KW-0119">Carbohydrate metabolism</keyword>
<evidence type="ECO:0000259" key="11">
    <source>
        <dbReference type="Pfam" id="PF24894"/>
    </source>
</evidence>
<feature type="domain" description="Glucose-1-phosphate adenylyltransferase/Bifunctional protein GlmU-like C-terminal hexapeptide" evidence="11">
    <location>
        <begin position="309"/>
        <end position="412"/>
    </location>
</feature>
<feature type="binding site" evidence="9">
    <location>
        <position position="109"/>
    </location>
    <ligand>
        <name>alpha-D-glucose 1-phosphate</name>
        <dbReference type="ChEBI" id="CHEBI:58601"/>
    </ligand>
</feature>
<evidence type="ECO:0000256" key="7">
    <source>
        <dbReference type="ARBA" id="ARBA00023056"/>
    </source>
</evidence>
<feature type="site" description="Could play a key role in the communication between the regulatory and the substrate sites" evidence="9">
    <location>
        <position position="69"/>
    </location>
</feature>